<reference evidence="1 2" key="1">
    <citation type="submission" date="2015-09" db="EMBL/GenBank/DDBJ databases">
        <title>Trachymyrmex cornetzi WGS genome.</title>
        <authorList>
            <person name="Nygaard S."/>
            <person name="Hu H."/>
            <person name="Boomsma J."/>
            <person name="Zhang G."/>
        </authorList>
    </citation>
    <scope>NUCLEOTIDE SEQUENCE [LARGE SCALE GENOMIC DNA]</scope>
    <source>
        <strain evidence="1">Tcor2-1</strain>
        <tissue evidence="1">Whole body</tissue>
    </source>
</reference>
<proteinExistence type="predicted"/>
<name>A0A195DR74_9HYME</name>
<protein>
    <submittedName>
        <fullName evidence="1">Uncharacterized protein</fullName>
    </submittedName>
</protein>
<accession>A0A195DR74</accession>
<dbReference type="Proteomes" id="UP000078492">
    <property type="component" value="Unassembled WGS sequence"/>
</dbReference>
<evidence type="ECO:0000313" key="2">
    <source>
        <dbReference type="Proteomes" id="UP000078492"/>
    </source>
</evidence>
<dbReference type="EMBL" id="KQ980581">
    <property type="protein sequence ID" value="KYN15312.1"/>
    <property type="molecule type" value="Genomic_DNA"/>
</dbReference>
<evidence type="ECO:0000313" key="1">
    <source>
        <dbReference type="EMBL" id="KYN15312.1"/>
    </source>
</evidence>
<dbReference type="AlphaFoldDB" id="A0A195DR74"/>
<gene>
    <name evidence="1" type="ORF">ALC57_12361</name>
</gene>
<feature type="non-terminal residue" evidence="1">
    <location>
        <position position="1"/>
    </location>
</feature>
<sequence>RDLSALLSIPSSFCVSQRLPRRGELAFPRFAEGFSQMLFDGMHEGHEKRDGDRYPLFYSSDKHISSPALSIFTFPSGLSYHSGTQNNPPTKFDCLFRISSFIQLYRQGSKLNNLTKPFFPYCFTQTYILKGKKIYCSCVTEGNSIPEATQKHDEKEPFVITASFTEFH</sequence>
<organism evidence="1 2">
    <name type="scientific">Trachymyrmex cornetzi</name>
    <dbReference type="NCBI Taxonomy" id="471704"/>
    <lineage>
        <taxon>Eukaryota</taxon>
        <taxon>Metazoa</taxon>
        <taxon>Ecdysozoa</taxon>
        <taxon>Arthropoda</taxon>
        <taxon>Hexapoda</taxon>
        <taxon>Insecta</taxon>
        <taxon>Pterygota</taxon>
        <taxon>Neoptera</taxon>
        <taxon>Endopterygota</taxon>
        <taxon>Hymenoptera</taxon>
        <taxon>Apocrita</taxon>
        <taxon>Aculeata</taxon>
        <taxon>Formicoidea</taxon>
        <taxon>Formicidae</taxon>
        <taxon>Myrmicinae</taxon>
        <taxon>Trachymyrmex</taxon>
    </lineage>
</organism>
<keyword evidence="2" id="KW-1185">Reference proteome</keyword>